<gene>
    <name evidence="1" type="ORF">THAOC_15790</name>
</gene>
<evidence type="ECO:0008006" key="3">
    <source>
        <dbReference type="Google" id="ProtNLM"/>
    </source>
</evidence>
<comment type="caution">
    <text evidence="1">The sequence shown here is derived from an EMBL/GenBank/DDBJ whole genome shotgun (WGS) entry which is preliminary data.</text>
</comment>
<sequence>MRPSLSNVTPTQGKLLETMQNNDEMIIIEADKNLGAAIMSRENYIRQGIEEHLRNDRVYKRLTKTQVKNEQKRLQYLQAAFKGRHRPFRPNENPATSSSTGELTEADYIYLNRAYGAEDRLARFRMTLKVHKKPNPKMRPIVCCAGTRMNHISKWLDFQLQRLKPFVPTYIKDSHDLLSKLRNIGGLPPNARLFTADAVSMYTNIDTEHAIRVIGNWMDGLDLPAGFPLRAVNDAMGLVMRNNIFEWGDTYFRQLLGTAMGTSAACMWATVYYGVHESTTLIPTHGDNLLIFLRFIDDIFGIWTGNAAAWESFKRDVNKFGILTWEIDEPSTSVDFLDLTISISPDGRLTTKTFQKAMNLYQYIPPHSAHPPGMMKGIVYGLLRNYYSQNSNESDYIHMAVLLLRRLVARGWDRTYIKSLIQSADSRLRSAEAQPSTTPNDRRPLTNKERLFLHYEYHPGGMPRGEIRQIYQSTCGDLLESRLGIKQMTVAYSRPKNVRDVLVRAKLHQAPGREASTYFPRGGV</sequence>
<dbReference type="OrthoDB" id="10017764at2759"/>
<dbReference type="AlphaFoldDB" id="K0SEX3"/>
<organism evidence="1 2">
    <name type="scientific">Thalassiosira oceanica</name>
    <name type="common">Marine diatom</name>
    <dbReference type="NCBI Taxonomy" id="159749"/>
    <lineage>
        <taxon>Eukaryota</taxon>
        <taxon>Sar</taxon>
        <taxon>Stramenopiles</taxon>
        <taxon>Ochrophyta</taxon>
        <taxon>Bacillariophyta</taxon>
        <taxon>Coscinodiscophyceae</taxon>
        <taxon>Thalassiosirophycidae</taxon>
        <taxon>Thalassiosirales</taxon>
        <taxon>Thalassiosiraceae</taxon>
        <taxon>Thalassiosira</taxon>
    </lineage>
</organism>
<evidence type="ECO:0000313" key="1">
    <source>
        <dbReference type="EMBL" id="EJK63544.1"/>
    </source>
</evidence>
<protein>
    <recommendedName>
        <fullName evidence="3">Reverse transcriptase domain-containing protein</fullName>
    </recommendedName>
</protein>
<name>K0SEX3_THAOC</name>
<proteinExistence type="predicted"/>
<accession>K0SEX3</accession>
<dbReference type="PANTHER" id="PTHR21301">
    <property type="entry name" value="REVERSE TRANSCRIPTASE"/>
    <property type="match status" value="1"/>
</dbReference>
<keyword evidence="2" id="KW-1185">Reference proteome</keyword>
<reference evidence="1 2" key="1">
    <citation type="journal article" date="2012" name="Genome Biol.">
        <title>Genome and low-iron response of an oceanic diatom adapted to chronic iron limitation.</title>
        <authorList>
            <person name="Lommer M."/>
            <person name="Specht M."/>
            <person name="Roy A.S."/>
            <person name="Kraemer L."/>
            <person name="Andreson R."/>
            <person name="Gutowska M.A."/>
            <person name="Wolf J."/>
            <person name="Bergner S.V."/>
            <person name="Schilhabel M.B."/>
            <person name="Klostermeier U.C."/>
            <person name="Beiko R.G."/>
            <person name="Rosenstiel P."/>
            <person name="Hippler M."/>
            <person name="Laroche J."/>
        </authorList>
    </citation>
    <scope>NUCLEOTIDE SEQUENCE [LARGE SCALE GENOMIC DNA]</scope>
    <source>
        <strain evidence="1 2">CCMP1005</strain>
    </source>
</reference>
<evidence type="ECO:0000313" key="2">
    <source>
        <dbReference type="Proteomes" id="UP000266841"/>
    </source>
</evidence>
<dbReference type="EMBL" id="AGNL01018176">
    <property type="protein sequence ID" value="EJK63544.1"/>
    <property type="molecule type" value="Genomic_DNA"/>
</dbReference>
<dbReference type="Proteomes" id="UP000266841">
    <property type="component" value="Unassembled WGS sequence"/>
</dbReference>
<dbReference type="PANTHER" id="PTHR21301:SF10">
    <property type="entry name" value="REVERSE TRANSCRIPTASE DOMAIN-CONTAINING PROTEIN"/>
    <property type="match status" value="1"/>
</dbReference>